<reference evidence="1" key="1">
    <citation type="submission" date="2021-03" db="EMBL/GenBank/DDBJ databases">
        <title>Agromyces archimandritus sp. nov., isolated from the cockroach Archimandrita tessellata.</title>
        <authorList>
            <person name="Guzman J."/>
            <person name="Ortuzar M."/>
            <person name="Poehlein A."/>
            <person name="Daniel R."/>
            <person name="Trujillo M."/>
            <person name="Vilcinskas A."/>
        </authorList>
    </citation>
    <scope>NUCLEOTIDE SEQUENCE</scope>
    <source>
        <strain evidence="1">G127AT</strain>
    </source>
</reference>
<dbReference type="InterPro" id="IPR035944">
    <property type="entry name" value="YfbM-like_sf"/>
</dbReference>
<evidence type="ECO:0008006" key="3">
    <source>
        <dbReference type="Google" id="ProtNLM"/>
    </source>
</evidence>
<organism evidence="1 2">
    <name type="scientific">Agromyces archimandritae</name>
    <dbReference type="NCBI Taxonomy" id="2781962"/>
    <lineage>
        <taxon>Bacteria</taxon>
        <taxon>Bacillati</taxon>
        <taxon>Actinomycetota</taxon>
        <taxon>Actinomycetes</taxon>
        <taxon>Micrococcales</taxon>
        <taxon>Microbacteriaceae</taxon>
        <taxon>Agromyces</taxon>
    </lineage>
</organism>
<proteinExistence type="predicted"/>
<gene>
    <name evidence="1" type="ORF">G127AT_13120</name>
</gene>
<accession>A0A975FMH6</accession>
<protein>
    <recommendedName>
        <fullName evidence="3">DUF1877 family protein</fullName>
    </recommendedName>
</protein>
<keyword evidence="2" id="KW-1185">Reference proteome</keyword>
<dbReference type="EMBL" id="CP071696">
    <property type="protein sequence ID" value="QTX04213.1"/>
    <property type="molecule type" value="Genomic_DNA"/>
</dbReference>
<dbReference type="KEGG" id="aarc:G127AT_13120"/>
<evidence type="ECO:0000313" key="1">
    <source>
        <dbReference type="EMBL" id="QTX04213.1"/>
    </source>
</evidence>
<sequence>MGIRYYAYAFDDELTGYALADPRSFIGRDPLADAWGFPPGASSWTGITGQALPERDMLYLDKAWSLLQVITRPRLLGESPRPAYRMFEGDVAYCDLGWDPWVRAIAPEEVASIADDLDSIDDEIIRTALSRRSDSDIEYACDYLTIAKRFVRGLAADGRGFAYLIG</sequence>
<dbReference type="AlphaFoldDB" id="A0A975FMH6"/>
<dbReference type="Gene3D" id="3.40.1760.10">
    <property type="entry name" value="YfbM-like super family"/>
    <property type="match status" value="1"/>
</dbReference>
<dbReference type="Proteomes" id="UP000671914">
    <property type="component" value="Chromosome"/>
</dbReference>
<name>A0A975FMH6_9MICO</name>
<evidence type="ECO:0000313" key="2">
    <source>
        <dbReference type="Proteomes" id="UP000671914"/>
    </source>
</evidence>
<dbReference type="RefSeq" id="WP_210897581.1">
    <property type="nucleotide sequence ID" value="NZ_CP071696.1"/>
</dbReference>